<evidence type="ECO:0000256" key="1">
    <source>
        <dbReference type="SAM" id="MobiDB-lite"/>
    </source>
</evidence>
<sequence length="135" mass="15335">MVPSSKQHWLPAIRRQVRGTGTGMPMRGKYSWLLVQHDKQGRDGNRHNLENSSPSPAAAEPTQAHRGWRVRQAQVPIRRIFSAAARQVSPTLPAKFQSKYRYLVSLHRAMQNWRASLYASARLMGSSYFNSPPLP</sequence>
<feature type="region of interest" description="Disordered" evidence="1">
    <location>
        <begin position="40"/>
        <end position="69"/>
    </location>
</feature>
<dbReference type="AlphaFoldDB" id="A0A9P4XHK1"/>
<keyword evidence="3" id="KW-1185">Reference proteome</keyword>
<evidence type="ECO:0000313" key="2">
    <source>
        <dbReference type="EMBL" id="KAF3072620.1"/>
    </source>
</evidence>
<proteinExistence type="predicted"/>
<feature type="compositionally biased region" description="Basic and acidic residues" evidence="1">
    <location>
        <begin position="40"/>
        <end position="49"/>
    </location>
</feature>
<protein>
    <submittedName>
        <fullName evidence="2">Uncharacterized protein</fullName>
    </submittedName>
</protein>
<gene>
    <name evidence="2" type="ORF">CFAM422_005484</name>
</gene>
<reference evidence="2 3" key="1">
    <citation type="submission" date="2018-06" db="EMBL/GenBank/DDBJ databases">
        <title>Genome analysis of cellulolytic fungus Trichoderma lentiforme CFAM-422.</title>
        <authorList>
            <person name="Steindorff A.S."/>
            <person name="Formighieri E.F."/>
            <person name="Midorikawa G.E.O."/>
            <person name="Tamietti M.S."/>
            <person name="Ramos E.Z."/>
            <person name="Silva A.S."/>
            <person name="Bon E.P.S."/>
            <person name="Mendes T.D."/>
            <person name="Damaso M.C.T."/>
            <person name="Favaro L.C.L."/>
        </authorList>
    </citation>
    <scope>NUCLEOTIDE SEQUENCE [LARGE SCALE GENOMIC DNA]</scope>
    <source>
        <strain evidence="2 3">CFAM-422</strain>
    </source>
</reference>
<dbReference type="EMBL" id="QLNT01000008">
    <property type="protein sequence ID" value="KAF3072620.1"/>
    <property type="molecule type" value="Genomic_DNA"/>
</dbReference>
<dbReference type="Proteomes" id="UP000801864">
    <property type="component" value="Unassembled WGS sequence"/>
</dbReference>
<organism evidence="2 3">
    <name type="scientific">Trichoderma lentiforme</name>
    <dbReference type="NCBI Taxonomy" id="1567552"/>
    <lineage>
        <taxon>Eukaryota</taxon>
        <taxon>Fungi</taxon>
        <taxon>Dikarya</taxon>
        <taxon>Ascomycota</taxon>
        <taxon>Pezizomycotina</taxon>
        <taxon>Sordariomycetes</taxon>
        <taxon>Hypocreomycetidae</taxon>
        <taxon>Hypocreales</taxon>
        <taxon>Hypocreaceae</taxon>
        <taxon>Trichoderma</taxon>
    </lineage>
</organism>
<comment type="caution">
    <text evidence="2">The sequence shown here is derived from an EMBL/GenBank/DDBJ whole genome shotgun (WGS) entry which is preliminary data.</text>
</comment>
<evidence type="ECO:0000313" key="3">
    <source>
        <dbReference type="Proteomes" id="UP000801864"/>
    </source>
</evidence>
<name>A0A9P4XHK1_9HYPO</name>
<accession>A0A9P4XHK1</accession>